<feature type="non-terminal residue" evidence="2">
    <location>
        <position position="1"/>
    </location>
</feature>
<evidence type="ECO:0000313" key="2">
    <source>
        <dbReference type="EMBL" id="CAH2075999.1"/>
    </source>
</evidence>
<keyword evidence="3" id="KW-1185">Reference proteome</keyword>
<gene>
    <name evidence="2" type="ORF">IPOD504_LOCUS17087</name>
</gene>
<dbReference type="Proteomes" id="UP000837857">
    <property type="component" value="Chromosome 9"/>
</dbReference>
<organism evidence="2 3">
    <name type="scientific">Iphiclides podalirius</name>
    <name type="common">scarce swallowtail</name>
    <dbReference type="NCBI Taxonomy" id="110791"/>
    <lineage>
        <taxon>Eukaryota</taxon>
        <taxon>Metazoa</taxon>
        <taxon>Ecdysozoa</taxon>
        <taxon>Arthropoda</taxon>
        <taxon>Hexapoda</taxon>
        <taxon>Insecta</taxon>
        <taxon>Pterygota</taxon>
        <taxon>Neoptera</taxon>
        <taxon>Endopterygota</taxon>
        <taxon>Lepidoptera</taxon>
        <taxon>Glossata</taxon>
        <taxon>Ditrysia</taxon>
        <taxon>Papilionoidea</taxon>
        <taxon>Papilionidae</taxon>
        <taxon>Papilioninae</taxon>
        <taxon>Iphiclides</taxon>
    </lineage>
</organism>
<sequence>MLPNRKNCIYSLDAYSGVQKNRYRYDLKKNEIRASTAKCSGGSPHRERRRRDDDTSTASGFAAALHRTPPPPPPALLRRLGVKEPTGVGKRRAALINFAIVSCLIKRNQLAEPGAGALKSLTRP</sequence>
<feature type="region of interest" description="Disordered" evidence="1">
    <location>
        <begin position="34"/>
        <end position="76"/>
    </location>
</feature>
<reference evidence="2" key="1">
    <citation type="submission" date="2022-03" db="EMBL/GenBank/DDBJ databases">
        <authorList>
            <person name="Martin H S."/>
        </authorList>
    </citation>
    <scope>NUCLEOTIDE SEQUENCE</scope>
</reference>
<name>A0ABN8J8B1_9NEOP</name>
<proteinExistence type="predicted"/>
<dbReference type="EMBL" id="OW152821">
    <property type="protein sequence ID" value="CAH2075999.1"/>
    <property type="molecule type" value="Genomic_DNA"/>
</dbReference>
<evidence type="ECO:0000256" key="1">
    <source>
        <dbReference type="SAM" id="MobiDB-lite"/>
    </source>
</evidence>
<protein>
    <submittedName>
        <fullName evidence="2">Uncharacterized protein</fullName>
    </submittedName>
</protein>
<accession>A0ABN8J8B1</accession>
<evidence type="ECO:0000313" key="3">
    <source>
        <dbReference type="Proteomes" id="UP000837857"/>
    </source>
</evidence>